<organism evidence="2">
    <name type="scientific">Haptolina ericina</name>
    <dbReference type="NCBI Taxonomy" id="156174"/>
    <lineage>
        <taxon>Eukaryota</taxon>
        <taxon>Haptista</taxon>
        <taxon>Haptophyta</taxon>
        <taxon>Prymnesiophyceae</taxon>
        <taxon>Prymnesiales</taxon>
        <taxon>Prymnesiaceae</taxon>
        <taxon>Haptolina</taxon>
    </lineage>
</organism>
<accession>A0A6T9PZM4</accession>
<sequence length="192" mass="21286">MDWYCSKRLVEGGQADGFCKRNDLLKKLRTASTDAERQEILPQLRALPPPAFGTAQAIYADFCKLKPNIESTFCLSTRRTAESKRMNRWYCGQEQHKDGLWCRRTALLDQIQKLPPPQPGSPPSDERKALSQKMSAMMAPNGGPSPSKSLSEEISAAKKAYCAAAVSEEKSYCQDDVLASGHTAIDMHKFTG</sequence>
<reference evidence="2" key="1">
    <citation type="submission" date="2021-01" db="EMBL/GenBank/DDBJ databases">
        <authorList>
            <person name="Corre E."/>
            <person name="Pelletier E."/>
            <person name="Niang G."/>
            <person name="Scheremetjew M."/>
            <person name="Finn R."/>
            <person name="Kale V."/>
            <person name="Holt S."/>
            <person name="Cochrane G."/>
            <person name="Meng A."/>
            <person name="Brown T."/>
            <person name="Cohen L."/>
        </authorList>
    </citation>
    <scope>NUCLEOTIDE SEQUENCE</scope>
    <source>
        <strain evidence="2">CCMP281</strain>
    </source>
</reference>
<dbReference type="EMBL" id="HBHX01073273">
    <property type="protein sequence ID" value="CAE0154493.1"/>
    <property type="molecule type" value="Transcribed_RNA"/>
</dbReference>
<proteinExistence type="predicted"/>
<dbReference type="AlphaFoldDB" id="A0A6T9PZM4"/>
<evidence type="ECO:0000313" key="1">
    <source>
        <dbReference type="EMBL" id="CAE0154493.1"/>
    </source>
</evidence>
<evidence type="ECO:0000313" key="2">
    <source>
        <dbReference type="EMBL" id="CAE0154495.1"/>
    </source>
</evidence>
<name>A0A6T9PZM4_9EUKA</name>
<dbReference type="EMBL" id="HBHX01073274">
    <property type="protein sequence ID" value="CAE0154495.1"/>
    <property type="molecule type" value="Transcribed_RNA"/>
</dbReference>
<gene>
    <name evidence="1" type="ORF">HERI1096_LOCUS40568</name>
    <name evidence="2" type="ORF">HERI1096_LOCUS40569</name>
</gene>
<protein>
    <submittedName>
        <fullName evidence="2">Uncharacterized protein</fullName>
    </submittedName>
</protein>